<dbReference type="EMBL" id="OZ019902">
    <property type="protein sequence ID" value="CAK9195373.1"/>
    <property type="molecule type" value="Genomic_DNA"/>
</dbReference>
<keyword evidence="2" id="KW-1185">Reference proteome</keyword>
<sequence>MIHGQGYTPRPMRCWRMCPFIQASRKAEFKPIPTNMFPEIRKLPEDVRMTLQGCKVFQTPQIAEYNNLLRRDGKLVSGVDKLNTRNKTRLGRLYHKFDSLCALATSKEGRLILIQHREFHHVFYPVCYHPAHEVYNEMLNKYERRWSALNESYGKP</sequence>
<name>A0ABP0TFN4_9BRYO</name>
<protein>
    <submittedName>
        <fullName evidence="1">Uncharacterized protein</fullName>
    </submittedName>
</protein>
<dbReference type="Proteomes" id="UP001497512">
    <property type="component" value="Chromosome 10"/>
</dbReference>
<evidence type="ECO:0000313" key="2">
    <source>
        <dbReference type="Proteomes" id="UP001497512"/>
    </source>
</evidence>
<accession>A0ABP0TFN4</accession>
<proteinExistence type="predicted"/>
<organism evidence="1 2">
    <name type="scientific">Sphagnum troendelagicum</name>
    <dbReference type="NCBI Taxonomy" id="128251"/>
    <lineage>
        <taxon>Eukaryota</taxon>
        <taxon>Viridiplantae</taxon>
        <taxon>Streptophyta</taxon>
        <taxon>Embryophyta</taxon>
        <taxon>Bryophyta</taxon>
        <taxon>Sphagnophytina</taxon>
        <taxon>Sphagnopsida</taxon>
        <taxon>Sphagnales</taxon>
        <taxon>Sphagnaceae</taxon>
        <taxon>Sphagnum</taxon>
    </lineage>
</organism>
<reference evidence="1" key="1">
    <citation type="submission" date="2024-02" db="EMBL/GenBank/DDBJ databases">
        <authorList>
            <consortium name="ELIXIR-Norway"/>
            <consortium name="Elixir Norway"/>
        </authorList>
    </citation>
    <scope>NUCLEOTIDE SEQUENCE</scope>
</reference>
<evidence type="ECO:0000313" key="1">
    <source>
        <dbReference type="EMBL" id="CAK9195373.1"/>
    </source>
</evidence>
<gene>
    <name evidence="1" type="ORF">CSSPTR1EN2_LOCUS2992</name>
</gene>